<dbReference type="OrthoDB" id="423682at2759"/>
<dbReference type="Proteomes" id="UP000601435">
    <property type="component" value="Unassembled WGS sequence"/>
</dbReference>
<reference evidence="2" key="1">
    <citation type="submission" date="2021-02" db="EMBL/GenBank/DDBJ databases">
        <authorList>
            <person name="Dougan E. K."/>
            <person name="Rhodes N."/>
            <person name="Thang M."/>
            <person name="Chan C."/>
        </authorList>
    </citation>
    <scope>NUCLEOTIDE SEQUENCE</scope>
</reference>
<accession>A0A812Y6H5</accession>
<feature type="transmembrane region" description="Helical" evidence="1">
    <location>
        <begin position="50"/>
        <end position="72"/>
    </location>
</feature>
<keyword evidence="1" id="KW-1133">Transmembrane helix</keyword>
<feature type="transmembrane region" description="Helical" evidence="1">
    <location>
        <begin position="23"/>
        <end position="43"/>
    </location>
</feature>
<gene>
    <name evidence="2" type="primary">Fbxl13</name>
    <name evidence="2" type="ORF">SNEC2469_LOCUS22203</name>
</gene>
<proteinExistence type="predicted"/>
<dbReference type="EMBL" id="CAJNJA010040070">
    <property type="protein sequence ID" value="CAE7762705.1"/>
    <property type="molecule type" value="Genomic_DNA"/>
</dbReference>
<comment type="caution">
    <text evidence="2">The sequence shown here is derived from an EMBL/GenBank/DDBJ whole genome shotgun (WGS) entry which is preliminary data.</text>
</comment>
<protein>
    <submittedName>
        <fullName evidence="2">Fbxl13 protein</fullName>
    </submittedName>
</protein>
<evidence type="ECO:0000313" key="3">
    <source>
        <dbReference type="Proteomes" id="UP000601435"/>
    </source>
</evidence>
<keyword evidence="1" id="KW-0472">Membrane</keyword>
<keyword evidence="3" id="KW-1185">Reference proteome</keyword>
<sequence>MWFAPPFWTVTAVLELESADNLWVGNSCQLIGLAVTPVAAMVTDRYGVGFCVLVGAIYVLIISVPTYTWIAFDPTNREVAYVGLGLLFGVAQ</sequence>
<evidence type="ECO:0000256" key="1">
    <source>
        <dbReference type="SAM" id="Phobius"/>
    </source>
</evidence>
<keyword evidence="1" id="KW-0812">Transmembrane</keyword>
<dbReference type="AlphaFoldDB" id="A0A812Y6H5"/>
<name>A0A812Y6H5_9DINO</name>
<evidence type="ECO:0000313" key="2">
    <source>
        <dbReference type="EMBL" id="CAE7762705.1"/>
    </source>
</evidence>
<feature type="non-terminal residue" evidence="2">
    <location>
        <position position="92"/>
    </location>
</feature>
<organism evidence="2 3">
    <name type="scientific">Symbiodinium necroappetens</name>
    <dbReference type="NCBI Taxonomy" id="1628268"/>
    <lineage>
        <taxon>Eukaryota</taxon>
        <taxon>Sar</taxon>
        <taxon>Alveolata</taxon>
        <taxon>Dinophyceae</taxon>
        <taxon>Suessiales</taxon>
        <taxon>Symbiodiniaceae</taxon>
        <taxon>Symbiodinium</taxon>
    </lineage>
</organism>